<evidence type="ECO:0000313" key="6">
    <source>
        <dbReference type="Proteomes" id="UP000027265"/>
    </source>
</evidence>
<reference evidence="6" key="1">
    <citation type="journal article" date="2014" name="Proc. Natl. Acad. Sci. U.S.A.">
        <title>Extensive sampling of basidiomycete genomes demonstrates inadequacy of the white-rot/brown-rot paradigm for wood decay fungi.</title>
        <authorList>
            <person name="Riley R."/>
            <person name="Salamov A.A."/>
            <person name="Brown D.W."/>
            <person name="Nagy L.G."/>
            <person name="Floudas D."/>
            <person name="Held B.W."/>
            <person name="Levasseur A."/>
            <person name="Lombard V."/>
            <person name="Morin E."/>
            <person name="Otillar R."/>
            <person name="Lindquist E.A."/>
            <person name="Sun H."/>
            <person name="LaButti K.M."/>
            <person name="Schmutz J."/>
            <person name="Jabbour D."/>
            <person name="Luo H."/>
            <person name="Baker S.E."/>
            <person name="Pisabarro A.G."/>
            <person name="Walton J.D."/>
            <person name="Blanchette R.A."/>
            <person name="Henrissat B."/>
            <person name="Martin F."/>
            <person name="Cullen D."/>
            <person name="Hibbett D.S."/>
            <person name="Grigoriev I.V."/>
        </authorList>
    </citation>
    <scope>NUCLEOTIDE SEQUENCE [LARGE SCALE GENOMIC DNA]</scope>
    <source>
        <strain evidence="6">MUCL 33604</strain>
    </source>
</reference>
<dbReference type="SUPFAM" id="SSF50129">
    <property type="entry name" value="GroES-like"/>
    <property type="match status" value="1"/>
</dbReference>
<comment type="function">
    <text evidence="3">Eukaryotic CPN10 homolog which is essential for mitochondrial protein biogenesis, together with CPN60. Binds to CPN60 in the presence of Mg-ATP and suppresses the ATPase activity of the latter.</text>
</comment>
<dbReference type="EMBL" id="KL197716">
    <property type="protein sequence ID" value="KDQ58834.1"/>
    <property type="molecule type" value="Genomic_DNA"/>
</dbReference>
<dbReference type="FunFam" id="2.30.33.40:FF:000002">
    <property type="entry name" value="10 kDa chaperonin, mitochondrial"/>
    <property type="match status" value="1"/>
</dbReference>
<evidence type="ECO:0000256" key="1">
    <source>
        <dbReference type="ARBA" id="ARBA00006975"/>
    </source>
</evidence>
<dbReference type="FunCoup" id="A0A067PVR3">
    <property type="interactions" value="328"/>
</dbReference>
<dbReference type="SMART" id="SM00883">
    <property type="entry name" value="Cpn10"/>
    <property type="match status" value="1"/>
</dbReference>
<accession>A0A067PVR3</accession>
<evidence type="ECO:0000256" key="4">
    <source>
        <dbReference type="RuleBase" id="RU003479"/>
    </source>
</evidence>
<evidence type="ECO:0000313" key="5">
    <source>
        <dbReference type="EMBL" id="KDQ58834.1"/>
    </source>
</evidence>
<dbReference type="PANTHER" id="PTHR10772:SF0">
    <property type="entry name" value="10 KDA HEAT SHOCK PROTEIN, MITOCHONDRIAL"/>
    <property type="match status" value="1"/>
</dbReference>
<dbReference type="PANTHER" id="PTHR10772">
    <property type="entry name" value="10 KDA HEAT SHOCK PROTEIN"/>
    <property type="match status" value="1"/>
</dbReference>
<dbReference type="AlphaFoldDB" id="A0A067PVR3"/>
<dbReference type="Gene3D" id="2.30.33.40">
    <property type="entry name" value="GroES chaperonin"/>
    <property type="match status" value="1"/>
</dbReference>
<keyword evidence="6" id="KW-1185">Reference proteome</keyword>
<dbReference type="InParanoid" id="A0A067PVR3"/>
<evidence type="ECO:0000256" key="2">
    <source>
        <dbReference type="ARBA" id="ARBA00023186"/>
    </source>
</evidence>
<dbReference type="GO" id="GO:0051087">
    <property type="term" value="F:protein-folding chaperone binding"/>
    <property type="evidence" value="ECO:0007669"/>
    <property type="project" value="TreeGrafter"/>
</dbReference>
<gene>
    <name evidence="5" type="ORF">JAAARDRAFT_33575</name>
</gene>
<comment type="similarity">
    <text evidence="1 4">Belongs to the GroES chaperonin family.</text>
</comment>
<sequence length="107" mass="11417">MAAQATFKSIKSLVPLFDRVLVQRFKAETKTATGIFLPSSATNHPLNEGTVIATGPGAPNKEGQVVPCAVKAGDKVLLPSWGGNSIKVGEDEYYLFKDGEILAKIQE</sequence>
<dbReference type="GO" id="GO:0005524">
    <property type="term" value="F:ATP binding"/>
    <property type="evidence" value="ECO:0007669"/>
    <property type="project" value="InterPro"/>
</dbReference>
<dbReference type="Pfam" id="PF00166">
    <property type="entry name" value="Cpn10"/>
    <property type="match status" value="1"/>
</dbReference>
<evidence type="ECO:0008006" key="7">
    <source>
        <dbReference type="Google" id="ProtNLM"/>
    </source>
</evidence>
<organism evidence="5 6">
    <name type="scientific">Jaapia argillacea MUCL 33604</name>
    <dbReference type="NCBI Taxonomy" id="933084"/>
    <lineage>
        <taxon>Eukaryota</taxon>
        <taxon>Fungi</taxon>
        <taxon>Dikarya</taxon>
        <taxon>Basidiomycota</taxon>
        <taxon>Agaricomycotina</taxon>
        <taxon>Agaricomycetes</taxon>
        <taxon>Agaricomycetidae</taxon>
        <taxon>Jaapiales</taxon>
        <taxon>Jaapiaceae</taxon>
        <taxon>Jaapia</taxon>
    </lineage>
</organism>
<dbReference type="InterPro" id="IPR011032">
    <property type="entry name" value="GroES-like_sf"/>
</dbReference>
<dbReference type="GO" id="GO:0044183">
    <property type="term" value="F:protein folding chaperone"/>
    <property type="evidence" value="ECO:0007669"/>
    <property type="project" value="InterPro"/>
</dbReference>
<protein>
    <recommendedName>
        <fullName evidence="7">10 kDa heat shock protein, mitochondrial</fullName>
    </recommendedName>
</protein>
<dbReference type="GO" id="GO:0005759">
    <property type="term" value="C:mitochondrial matrix"/>
    <property type="evidence" value="ECO:0007669"/>
    <property type="project" value="TreeGrafter"/>
</dbReference>
<dbReference type="GO" id="GO:0051082">
    <property type="term" value="F:unfolded protein binding"/>
    <property type="evidence" value="ECO:0007669"/>
    <property type="project" value="TreeGrafter"/>
</dbReference>
<keyword evidence="2 4" id="KW-0143">Chaperone</keyword>
<dbReference type="STRING" id="933084.A0A067PVR3"/>
<dbReference type="CDD" id="cd00320">
    <property type="entry name" value="cpn10"/>
    <property type="match status" value="1"/>
</dbReference>
<name>A0A067PVR3_9AGAM</name>
<dbReference type="GO" id="GO:0046872">
    <property type="term" value="F:metal ion binding"/>
    <property type="evidence" value="ECO:0007669"/>
    <property type="project" value="TreeGrafter"/>
</dbReference>
<dbReference type="PRINTS" id="PR00297">
    <property type="entry name" value="CHAPERONIN10"/>
</dbReference>
<dbReference type="OrthoDB" id="184876at2759"/>
<dbReference type="InterPro" id="IPR020818">
    <property type="entry name" value="Chaperonin_GroES"/>
</dbReference>
<dbReference type="InterPro" id="IPR037124">
    <property type="entry name" value="Chaperonin_GroES_sf"/>
</dbReference>
<dbReference type="HOGENOM" id="CLU_132825_0_0_1"/>
<dbReference type="Proteomes" id="UP000027265">
    <property type="component" value="Unassembled WGS sequence"/>
</dbReference>
<proteinExistence type="inferred from homology"/>
<evidence type="ECO:0000256" key="3">
    <source>
        <dbReference type="ARBA" id="ARBA00056825"/>
    </source>
</evidence>
<dbReference type="HAMAP" id="MF_00580">
    <property type="entry name" value="CH10"/>
    <property type="match status" value="1"/>
</dbReference>